<dbReference type="InParanoid" id="A0A409X3Y5"/>
<organism evidence="2 3">
    <name type="scientific">Panaeolus cyanescens</name>
    <dbReference type="NCBI Taxonomy" id="181874"/>
    <lineage>
        <taxon>Eukaryota</taxon>
        <taxon>Fungi</taxon>
        <taxon>Dikarya</taxon>
        <taxon>Basidiomycota</taxon>
        <taxon>Agaricomycotina</taxon>
        <taxon>Agaricomycetes</taxon>
        <taxon>Agaricomycetidae</taxon>
        <taxon>Agaricales</taxon>
        <taxon>Agaricineae</taxon>
        <taxon>Galeropsidaceae</taxon>
        <taxon>Panaeolus</taxon>
    </lineage>
</organism>
<protein>
    <submittedName>
        <fullName evidence="2">Uncharacterized protein</fullName>
    </submittedName>
</protein>
<comment type="caution">
    <text evidence="2">The sequence shown here is derived from an EMBL/GenBank/DDBJ whole genome shotgun (WGS) entry which is preliminary data.</text>
</comment>
<keyword evidence="3" id="KW-1185">Reference proteome</keyword>
<name>A0A409X3Y5_9AGAR</name>
<dbReference type="AlphaFoldDB" id="A0A409X3Y5"/>
<proteinExistence type="predicted"/>
<evidence type="ECO:0000313" key="2">
    <source>
        <dbReference type="EMBL" id="PPQ85465.1"/>
    </source>
</evidence>
<gene>
    <name evidence="2" type="ORF">CVT24_003586</name>
</gene>
<dbReference type="EMBL" id="NHTK01004709">
    <property type="protein sequence ID" value="PPQ85465.1"/>
    <property type="molecule type" value="Genomic_DNA"/>
</dbReference>
<evidence type="ECO:0000313" key="3">
    <source>
        <dbReference type="Proteomes" id="UP000284842"/>
    </source>
</evidence>
<feature type="region of interest" description="Disordered" evidence="1">
    <location>
        <begin position="1"/>
        <end position="28"/>
    </location>
</feature>
<dbReference type="Proteomes" id="UP000284842">
    <property type="component" value="Unassembled WGS sequence"/>
</dbReference>
<accession>A0A409X3Y5</accession>
<evidence type="ECO:0000256" key="1">
    <source>
        <dbReference type="SAM" id="MobiDB-lite"/>
    </source>
</evidence>
<reference evidence="2 3" key="1">
    <citation type="journal article" date="2018" name="Evol. Lett.">
        <title>Horizontal gene cluster transfer increased hallucinogenic mushroom diversity.</title>
        <authorList>
            <person name="Reynolds H.T."/>
            <person name="Vijayakumar V."/>
            <person name="Gluck-Thaler E."/>
            <person name="Korotkin H.B."/>
            <person name="Matheny P.B."/>
            <person name="Slot J.C."/>
        </authorList>
    </citation>
    <scope>NUCLEOTIDE SEQUENCE [LARGE SCALE GENOMIC DNA]</scope>
    <source>
        <strain evidence="2 3">2629</strain>
    </source>
</reference>
<sequence length="99" mass="11431">MSSVVVRSLDMKPRNGGGVQKANDVDEPSDEFQKRIDIKVLKEFGDQALADSENKQNVKNRKSEIIYVYAWRGEEAWKRLSYGYDRRPRGYRPPLKALA</sequence>